<feature type="region of interest" description="Disordered" evidence="1">
    <location>
        <begin position="97"/>
        <end position="119"/>
    </location>
</feature>
<protein>
    <submittedName>
        <fullName evidence="3">Uncharacterized protein</fullName>
    </submittedName>
</protein>
<organism evidence="3 4">
    <name type="scientific">Phormidesmis priestleyi Ana</name>
    <dbReference type="NCBI Taxonomy" id="1666911"/>
    <lineage>
        <taxon>Bacteria</taxon>
        <taxon>Bacillati</taxon>
        <taxon>Cyanobacteriota</taxon>
        <taxon>Cyanophyceae</taxon>
        <taxon>Leptolyngbyales</taxon>
        <taxon>Leptolyngbyaceae</taxon>
        <taxon>Phormidesmis</taxon>
    </lineage>
</organism>
<reference evidence="3 4" key="1">
    <citation type="submission" date="2015-09" db="EMBL/GenBank/DDBJ databases">
        <title>Identification and resolution of microdiversity through metagenomic sequencing of parallel consortia.</title>
        <authorList>
            <person name="Nelson W.C."/>
            <person name="Romine M.F."/>
            <person name="Lindemann S.R."/>
        </authorList>
    </citation>
    <scope>NUCLEOTIDE SEQUENCE [LARGE SCALE GENOMIC DNA]</scope>
    <source>
        <strain evidence="3">Ana</strain>
    </source>
</reference>
<dbReference type="AlphaFoldDB" id="A0A0N8KNW7"/>
<evidence type="ECO:0000256" key="1">
    <source>
        <dbReference type="SAM" id="MobiDB-lite"/>
    </source>
</evidence>
<evidence type="ECO:0000313" key="4">
    <source>
        <dbReference type="Proteomes" id="UP000050465"/>
    </source>
</evidence>
<dbReference type="PROSITE" id="PS51257">
    <property type="entry name" value="PROKAR_LIPOPROTEIN"/>
    <property type="match status" value="1"/>
</dbReference>
<accession>A0A0N8KNW7</accession>
<keyword evidence="2" id="KW-0732">Signal</keyword>
<feature type="compositionally biased region" description="Basic and acidic residues" evidence="1">
    <location>
        <begin position="100"/>
        <end position="119"/>
    </location>
</feature>
<dbReference type="Proteomes" id="UP000050465">
    <property type="component" value="Unassembled WGS sequence"/>
</dbReference>
<feature type="chain" id="PRO_5006028095" evidence="2">
    <location>
        <begin position="34"/>
        <end position="119"/>
    </location>
</feature>
<gene>
    <name evidence="3" type="ORF">HLUCCA11_01155</name>
</gene>
<proteinExistence type="predicted"/>
<dbReference type="EMBL" id="LJZR01000001">
    <property type="protein sequence ID" value="KPQ37690.1"/>
    <property type="molecule type" value="Genomic_DNA"/>
</dbReference>
<name>A0A0N8KNW7_9CYAN</name>
<evidence type="ECO:0000256" key="2">
    <source>
        <dbReference type="SAM" id="SignalP"/>
    </source>
</evidence>
<dbReference type="STRING" id="1666911.HLUCCA11_01155"/>
<comment type="caution">
    <text evidence="3">The sequence shown here is derived from an EMBL/GenBank/DDBJ whole genome shotgun (WGS) entry which is preliminary data.</text>
</comment>
<feature type="signal peptide" evidence="2">
    <location>
        <begin position="1"/>
        <end position="33"/>
    </location>
</feature>
<evidence type="ECO:0000313" key="3">
    <source>
        <dbReference type="EMBL" id="KPQ37690.1"/>
    </source>
</evidence>
<sequence length="119" mass="13570">MPLRQLLSRVTTFVMTILTIGCLLLGNANSAAAYSIDYGMDQARGDKTIEYYGEGLRDVVEQTLRNNVDHPNRKPTAENTYKRESFFNKLLPKQRSSAFSKDDLTNLRATENPRDRVQK</sequence>